<dbReference type="OrthoDB" id="9781505at2"/>
<dbReference type="eggNOG" id="COG2206">
    <property type="taxonomic scope" value="Bacteria"/>
</dbReference>
<proteinExistence type="predicted"/>
<dbReference type="RefSeq" id="WP_015708024.1">
    <property type="nucleotide sequence ID" value="NC_015578.1"/>
</dbReference>
<dbReference type="PROSITE" id="PS51832">
    <property type="entry name" value="HD_GYP"/>
    <property type="match status" value="1"/>
</dbReference>
<gene>
    <name evidence="2" type="ordered locus">TREPR_2153</name>
</gene>
<dbReference type="InterPro" id="IPR003607">
    <property type="entry name" value="HD/PDEase_dom"/>
</dbReference>
<dbReference type="CDD" id="cd00077">
    <property type="entry name" value="HDc"/>
    <property type="match status" value="1"/>
</dbReference>
<accession>F5YJ44</accession>
<dbReference type="SUPFAM" id="SSF109604">
    <property type="entry name" value="HD-domain/PDEase-like"/>
    <property type="match status" value="1"/>
</dbReference>
<evidence type="ECO:0000313" key="3">
    <source>
        <dbReference type="Proteomes" id="UP000009223"/>
    </source>
</evidence>
<keyword evidence="3" id="KW-1185">Reference proteome</keyword>
<dbReference type="PANTHER" id="PTHR43155">
    <property type="entry name" value="CYCLIC DI-GMP PHOSPHODIESTERASE PA4108-RELATED"/>
    <property type="match status" value="1"/>
</dbReference>
<dbReference type="Proteomes" id="UP000009223">
    <property type="component" value="Chromosome"/>
</dbReference>
<reference evidence="2 3" key="2">
    <citation type="journal article" date="2011" name="ISME J.">
        <title>RNA-seq reveals cooperative metabolic interactions between two termite-gut spirochete species in co-culture.</title>
        <authorList>
            <person name="Rosenthal A.Z."/>
            <person name="Matson E.G."/>
            <person name="Eldar A."/>
            <person name="Leadbetter J.R."/>
        </authorList>
    </citation>
    <scope>NUCLEOTIDE SEQUENCE [LARGE SCALE GENOMIC DNA]</scope>
    <source>
        <strain evidence="3">ATCC BAA-887 / DSM 12427 / ZAS-2</strain>
    </source>
</reference>
<dbReference type="STRING" id="545694.TREPR_2153"/>
<reference evidence="3" key="1">
    <citation type="submission" date="2009-12" db="EMBL/GenBank/DDBJ databases">
        <title>Complete sequence of Treponema primitia strain ZAS-2.</title>
        <authorList>
            <person name="Tetu S.G."/>
            <person name="Matson E."/>
            <person name="Ren Q."/>
            <person name="Seshadri R."/>
            <person name="Elbourne L."/>
            <person name="Hassan K.A."/>
            <person name="Durkin A."/>
            <person name="Radune D."/>
            <person name="Mohamoud Y."/>
            <person name="Shay R."/>
            <person name="Jin S."/>
            <person name="Zhang X."/>
            <person name="Lucey K."/>
            <person name="Ballor N.R."/>
            <person name="Ottesen E."/>
            <person name="Rosenthal R."/>
            <person name="Allen A."/>
            <person name="Leadbetter J.R."/>
            <person name="Paulsen I.T."/>
        </authorList>
    </citation>
    <scope>NUCLEOTIDE SEQUENCE [LARGE SCALE GENOMIC DNA]</scope>
    <source>
        <strain evidence="3">ATCC BAA-887 / DSM 12427 / ZAS-2</strain>
    </source>
</reference>
<evidence type="ECO:0000313" key="2">
    <source>
        <dbReference type="EMBL" id="AEF86740.1"/>
    </source>
</evidence>
<dbReference type="AlphaFoldDB" id="F5YJ44"/>
<dbReference type="Pfam" id="PF13487">
    <property type="entry name" value="HD_5"/>
    <property type="match status" value="1"/>
</dbReference>
<evidence type="ECO:0000259" key="1">
    <source>
        <dbReference type="PROSITE" id="PS51832"/>
    </source>
</evidence>
<dbReference type="EMBL" id="CP001843">
    <property type="protein sequence ID" value="AEF86740.1"/>
    <property type="molecule type" value="Genomic_DNA"/>
</dbReference>
<dbReference type="Gene3D" id="1.10.3210.10">
    <property type="entry name" value="Hypothetical protein af1432"/>
    <property type="match status" value="1"/>
</dbReference>
<name>F5YJ44_TREPZ</name>
<organism evidence="2 3">
    <name type="scientific">Treponema primitia (strain ATCC BAA-887 / DSM 12427 / ZAS-2)</name>
    <dbReference type="NCBI Taxonomy" id="545694"/>
    <lineage>
        <taxon>Bacteria</taxon>
        <taxon>Pseudomonadati</taxon>
        <taxon>Spirochaetota</taxon>
        <taxon>Spirochaetia</taxon>
        <taxon>Spirochaetales</taxon>
        <taxon>Treponemataceae</taxon>
        <taxon>Treponema</taxon>
    </lineage>
</organism>
<dbReference type="HOGENOM" id="CLU_000445_92_1_12"/>
<protein>
    <submittedName>
        <fullName evidence="2">HD domain protein</fullName>
    </submittedName>
</protein>
<dbReference type="PANTHER" id="PTHR43155:SF2">
    <property type="entry name" value="CYCLIC DI-GMP PHOSPHODIESTERASE PA4108"/>
    <property type="match status" value="1"/>
</dbReference>
<dbReference type="InterPro" id="IPR037522">
    <property type="entry name" value="HD_GYP_dom"/>
</dbReference>
<dbReference type="KEGG" id="tpi:TREPR_2153"/>
<feature type="domain" description="HD-GYP" evidence="1">
    <location>
        <begin position="135"/>
        <end position="334"/>
    </location>
</feature>
<sequence length="388" mass="43317">MKDYTVKALTPDSFFSKPVFLDQEFIIAAPEMALGDSVIRALLEWGFQTIQSEGEPRDEYAAEEVQDSPGDQEVNTSPLSLKMKISGDSEQIRRAEIFYNAFRSYVESLFAQMSINIPPKFNEIAERIKALCDTIKKDRRHLLYLALNSTQKNIDSEQNYLASHAVKSTILALIIGSYLKLTSHRLIELGVAAVLHEAGMLSLPPQVYMNERSLTAEEQKAILTHPILGFNILKSFNLPLSVTIAALEHHERENGAGYPRRLTGDKISLYAKIIAVVCSYEAQTSKRPHKTAKDGFEGMVDLLKNEGKQYDDTVIRALVFSLSVYPIGLYVLLSNGRKGQVVDVNPETPRYPIVQILGALTPDGKIRTLETSQNGVHIVRPLVRDELG</sequence>